<dbReference type="PANTHER" id="PTHR38471:SF2">
    <property type="entry name" value="FOUR HELIX BUNDLE PROTEIN"/>
    <property type="match status" value="1"/>
</dbReference>
<organism evidence="1 2">
    <name type="scientific">Flavobacterium succinicans</name>
    <dbReference type="NCBI Taxonomy" id="29536"/>
    <lineage>
        <taxon>Bacteria</taxon>
        <taxon>Pseudomonadati</taxon>
        <taxon>Bacteroidota</taxon>
        <taxon>Flavobacteriia</taxon>
        <taxon>Flavobacteriales</taxon>
        <taxon>Flavobacteriaceae</taxon>
        <taxon>Flavobacterium</taxon>
    </lineage>
</organism>
<dbReference type="RefSeq" id="WP_064716152.1">
    <property type="nucleotide sequence ID" value="NZ_JMTM01000065.1"/>
</dbReference>
<dbReference type="PANTHER" id="PTHR38471">
    <property type="entry name" value="FOUR HELIX BUNDLE PROTEIN"/>
    <property type="match status" value="1"/>
</dbReference>
<reference evidence="1 2" key="1">
    <citation type="submission" date="2016-06" db="EMBL/GenBank/DDBJ databases">
        <title>Draft genome sequence of Flavobacterium succinicans strain DD5b.</title>
        <authorList>
            <person name="Poehlein A."/>
            <person name="Daniel R."/>
            <person name="Simeonova D.D."/>
        </authorList>
    </citation>
    <scope>NUCLEOTIDE SEQUENCE [LARGE SCALE GENOMIC DNA]</scope>
    <source>
        <strain evidence="1 2">DD5b</strain>
    </source>
</reference>
<dbReference type="PATRIC" id="fig|29536.5.peg.2471"/>
<evidence type="ECO:0008006" key="3">
    <source>
        <dbReference type="Google" id="ProtNLM"/>
    </source>
</evidence>
<comment type="caution">
    <text evidence="1">The sequence shown here is derived from an EMBL/GenBank/DDBJ whole genome shotgun (WGS) entry which is preliminary data.</text>
</comment>
<name>A0A199XPE0_9FLAO</name>
<dbReference type="AlphaFoldDB" id="A0A199XPE0"/>
<gene>
    <name evidence="1" type="ORF">FLB_23720</name>
</gene>
<keyword evidence="2" id="KW-1185">Reference proteome</keyword>
<dbReference type="EMBL" id="JMTM01000065">
    <property type="protein sequence ID" value="OAZ03126.1"/>
    <property type="molecule type" value="Genomic_DNA"/>
</dbReference>
<dbReference type="InterPro" id="IPR012657">
    <property type="entry name" value="23S_rRNA-intervening_sequence"/>
</dbReference>
<dbReference type="OrthoDB" id="9811959at2"/>
<dbReference type="NCBIfam" id="TIGR02436">
    <property type="entry name" value="four helix bundle protein"/>
    <property type="match status" value="1"/>
</dbReference>
<sequence>MKSYKDLEIYKKGLNLFLETHKMSLKLPKYELYELGSQLRRSSDSVITNIVEGYGRKRYQADFIKFLVYSHSSNLETINHLEKIIILYPEHFEVVSKLIKDYDGLGAQLYKFLLYVENNWNKFE</sequence>
<dbReference type="Gene3D" id="1.20.1440.60">
    <property type="entry name" value="23S rRNA-intervening sequence"/>
    <property type="match status" value="1"/>
</dbReference>
<evidence type="ECO:0000313" key="2">
    <source>
        <dbReference type="Proteomes" id="UP000093807"/>
    </source>
</evidence>
<evidence type="ECO:0000313" key="1">
    <source>
        <dbReference type="EMBL" id="OAZ03126.1"/>
    </source>
</evidence>
<dbReference type="Proteomes" id="UP000093807">
    <property type="component" value="Unassembled WGS sequence"/>
</dbReference>
<accession>A0A199XPE0</accession>
<dbReference type="InterPro" id="IPR036583">
    <property type="entry name" value="23S_rRNA_IVS_sf"/>
</dbReference>
<proteinExistence type="predicted"/>
<dbReference type="SUPFAM" id="SSF158446">
    <property type="entry name" value="IVS-encoded protein-like"/>
    <property type="match status" value="1"/>
</dbReference>
<dbReference type="Pfam" id="PF05635">
    <property type="entry name" value="23S_rRNA_IVP"/>
    <property type="match status" value="1"/>
</dbReference>
<protein>
    <recommendedName>
        <fullName evidence="3">Four helix bundle protein</fullName>
    </recommendedName>
</protein>